<organism evidence="1 2">
    <name type="scientific">Blautia producta</name>
    <dbReference type="NCBI Taxonomy" id="33035"/>
    <lineage>
        <taxon>Bacteria</taxon>
        <taxon>Bacillati</taxon>
        <taxon>Bacillota</taxon>
        <taxon>Clostridia</taxon>
        <taxon>Lachnospirales</taxon>
        <taxon>Lachnospiraceae</taxon>
        <taxon>Blautia</taxon>
    </lineage>
</organism>
<reference evidence="1 2" key="1">
    <citation type="submission" date="2019-04" db="EMBL/GenBank/DDBJ databases">
        <authorList>
            <person name="Schori C."/>
            <person name="Ahrens C."/>
        </authorList>
    </citation>
    <scope>NUCLEOTIDE SEQUENCE [LARGE SCALE GENOMIC DNA]</scope>
    <source>
        <strain evidence="1 2">DSM 2950</strain>
    </source>
</reference>
<protein>
    <submittedName>
        <fullName evidence="1">Uncharacterized protein</fullName>
    </submittedName>
</protein>
<evidence type="ECO:0000313" key="1">
    <source>
        <dbReference type="EMBL" id="QMW80040.1"/>
    </source>
</evidence>
<evidence type="ECO:0000313" key="2">
    <source>
        <dbReference type="Proteomes" id="UP000515789"/>
    </source>
</evidence>
<accession>A0A7G5MZJ7</accession>
<dbReference type="AlphaFoldDB" id="A0A7G5MZJ7"/>
<dbReference type="RefSeq" id="WP_018594176.1">
    <property type="nucleotide sequence ID" value="NZ_AP031416.1"/>
</dbReference>
<dbReference type="Proteomes" id="UP000515789">
    <property type="component" value="Chromosome"/>
</dbReference>
<dbReference type="EMBL" id="CP039126">
    <property type="protein sequence ID" value="QMW80040.1"/>
    <property type="molecule type" value="Genomic_DNA"/>
</dbReference>
<name>A0A7G5MZJ7_9FIRM</name>
<proteinExistence type="predicted"/>
<sequence>MKFTEEIFKRATIRGVADYLLFGLAPDEDNRDYETRLDDTYDEFEKLALQCEKEKQFELLNLANAMTSEAASVYTEIGLQVGIMLMKDMEQNTSNGNRRVVFHRNMKSGERKMSEVKELLKLAADSMKNPTLNELLENDTEYQKRFKEEKEALKAVDELELSEEQRDIVDTLIARKDEAEFDYHVNTYMAGMLDAYEILKQFELTKE</sequence>
<dbReference type="GeneID" id="75054548"/>
<gene>
    <name evidence="1" type="ORF">E5259_21995</name>
</gene>